<evidence type="ECO:0000313" key="2">
    <source>
        <dbReference type="EMBL" id="KAJ7724908.1"/>
    </source>
</evidence>
<evidence type="ECO:0000256" key="1">
    <source>
        <dbReference type="SAM" id="MobiDB-lite"/>
    </source>
</evidence>
<dbReference type="AlphaFoldDB" id="A0AAD7HNS1"/>
<gene>
    <name evidence="2" type="ORF">B0H16DRAFT_288470</name>
</gene>
<feature type="compositionally biased region" description="Polar residues" evidence="1">
    <location>
        <begin position="39"/>
        <end position="55"/>
    </location>
</feature>
<sequence length="281" mass="30197">MTGQRLTHREMLSYGFKQGEPWAEQRRDLERSFNRGGRQDSNGLSNRSHSMSSGLPGTPHAPGAHRQHSTSSAGHSYARHSGYGSSSPHREEYASPSPHSTYAHDPWAMQLRAADPYQRSLSSRVSSPASSYASGRSYSHGYAPSSSYAPTGYHSRGGSSRYSGYGYASSGSSTGYAPRPVYETEDDGDYTYTHAPSSVAESEPHYASSGYAEAAFVIEPSDSGSETSYSEGHSSYDDESGDSGSGYSGSEGDSIYSEGADDEYDDDDDGYSDDGGYYSDD</sequence>
<reference evidence="2" key="1">
    <citation type="submission" date="2023-03" db="EMBL/GenBank/DDBJ databases">
        <title>Massive genome expansion in bonnet fungi (Mycena s.s.) driven by repeated elements and novel gene families across ecological guilds.</title>
        <authorList>
            <consortium name="Lawrence Berkeley National Laboratory"/>
            <person name="Harder C.B."/>
            <person name="Miyauchi S."/>
            <person name="Viragh M."/>
            <person name="Kuo A."/>
            <person name="Thoen E."/>
            <person name="Andreopoulos B."/>
            <person name="Lu D."/>
            <person name="Skrede I."/>
            <person name="Drula E."/>
            <person name="Henrissat B."/>
            <person name="Morin E."/>
            <person name="Kohler A."/>
            <person name="Barry K."/>
            <person name="LaButti K."/>
            <person name="Morin E."/>
            <person name="Salamov A."/>
            <person name="Lipzen A."/>
            <person name="Mereny Z."/>
            <person name="Hegedus B."/>
            <person name="Baldrian P."/>
            <person name="Stursova M."/>
            <person name="Weitz H."/>
            <person name="Taylor A."/>
            <person name="Grigoriev I.V."/>
            <person name="Nagy L.G."/>
            <person name="Martin F."/>
            <person name="Kauserud H."/>
        </authorList>
    </citation>
    <scope>NUCLEOTIDE SEQUENCE</scope>
    <source>
        <strain evidence="2">CBHHK182m</strain>
    </source>
</reference>
<keyword evidence="3" id="KW-1185">Reference proteome</keyword>
<proteinExistence type="predicted"/>
<feature type="compositionally biased region" description="Acidic residues" evidence="1">
    <location>
        <begin position="259"/>
        <end position="272"/>
    </location>
</feature>
<dbReference type="EMBL" id="JARKIB010000198">
    <property type="protein sequence ID" value="KAJ7724908.1"/>
    <property type="molecule type" value="Genomic_DNA"/>
</dbReference>
<feature type="compositionally biased region" description="Low complexity" evidence="1">
    <location>
        <begin position="119"/>
        <end position="143"/>
    </location>
</feature>
<evidence type="ECO:0000313" key="3">
    <source>
        <dbReference type="Proteomes" id="UP001215598"/>
    </source>
</evidence>
<name>A0AAD7HNS1_9AGAR</name>
<protein>
    <submittedName>
        <fullName evidence="2">Uncharacterized protein</fullName>
    </submittedName>
</protein>
<feature type="compositionally biased region" description="Low complexity" evidence="1">
    <location>
        <begin position="151"/>
        <end position="177"/>
    </location>
</feature>
<dbReference type="Proteomes" id="UP001215598">
    <property type="component" value="Unassembled WGS sequence"/>
</dbReference>
<accession>A0AAD7HNS1</accession>
<feature type="compositionally biased region" description="Basic and acidic residues" evidence="1">
    <location>
        <begin position="23"/>
        <end position="33"/>
    </location>
</feature>
<feature type="region of interest" description="Disordered" evidence="1">
    <location>
        <begin position="1"/>
        <end position="281"/>
    </location>
</feature>
<comment type="caution">
    <text evidence="2">The sequence shown here is derived from an EMBL/GenBank/DDBJ whole genome shotgun (WGS) entry which is preliminary data.</text>
</comment>
<organism evidence="2 3">
    <name type="scientific">Mycena metata</name>
    <dbReference type="NCBI Taxonomy" id="1033252"/>
    <lineage>
        <taxon>Eukaryota</taxon>
        <taxon>Fungi</taxon>
        <taxon>Dikarya</taxon>
        <taxon>Basidiomycota</taxon>
        <taxon>Agaricomycotina</taxon>
        <taxon>Agaricomycetes</taxon>
        <taxon>Agaricomycetidae</taxon>
        <taxon>Agaricales</taxon>
        <taxon>Marasmiineae</taxon>
        <taxon>Mycenaceae</taxon>
        <taxon>Mycena</taxon>
    </lineage>
</organism>